<dbReference type="EMBL" id="NPBS01000035">
    <property type="protein sequence ID" value="PAF26567.1"/>
    <property type="molecule type" value="Genomic_DNA"/>
</dbReference>
<sequence>MVGNMLGIVRVWTTEDEQLLQEHSVLLRQRMGIHSISDCIPDQPYGIYNQESKAAALPKITALVKEIAADADIDAISISCAADPALDVSRAAVSIPVIGAGEAGAHAACMISDKIGVLGLTNKIPEAIETVLGERLVGHLVPDGVTNTTDLLKKETTAAAISSARQLINQGATAILFACTGYSTIHLKETIIKELAVPVIDLVEAQGMAYSMIRQRR</sequence>
<dbReference type="GO" id="GO:0047661">
    <property type="term" value="F:amino-acid racemase activity"/>
    <property type="evidence" value="ECO:0007669"/>
    <property type="project" value="InterPro"/>
</dbReference>
<dbReference type="Proteomes" id="UP000216133">
    <property type="component" value="Unassembled WGS sequence"/>
</dbReference>
<protein>
    <recommendedName>
        <fullName evidence="3">Hydantoin racemase</fullName>
    </recommendedName>
</protein>
<gene>
    <name evidence="1" type="ORF">CHH61_08095</name>
</gene>
<dbReference type="Pfam" id="PF01177">
    <property type="entry name" value="Asp_Glu_race"/>
    <property type="match status" value="1"/>
</dbReference>
<evidence type="ECO:0008006" key="3">
    <source>
        <dbReference type="Google" id="ProtNLM"/>
    </source>
</evidence>
<name>A0A268S2B4_SHOCL</name>
<dbReference type="InterPro" id="IPR001920">
    <property type="entry name" value="Asp/Glu_race"/>
</dbReference>
<evidence type="ECO:0000313" key="1">
    <source>
        <dbReference type="EMBL" id="PAF26567.1"/>
    </source>
</evidence>
<dbReference type="Gene3D" id="3.40.50.1860">
    <property type="match status" value="2"/>
</dbReference>
<organism evidence="1 2">
    <name type="scientific">Shouchella clausii</name>
    <name type="common">Alkalihalobacillus clausii</name>
    <dbReference type="NCBI Taxonomy" id="79880"/>
    <lineage>
        <taxon>Bacteria</taxon>
        <taxon>Bacillati</taxon>
        <taxon>Bacillota</taxon>
        <taxon>Bacilli</taxon>
        <taxon>Bacillales</taxon>
        <taxon>Bacillaceae</taxon>
        <taxon>Shouchella</taxon>
    </lineage>
</organism>
<reference evidence="1 2" key="1">
    <citation type="submission" date="2017-07" db="EMBL/GenBank/DDBJ databases">
        <title>Isolation and whole genome analysis of endospore-forming bacteria from heroin.</title>
        <authorList>
            <person name="Kalinowski J."/>
            <person name="Ahrens B."/>
            <person name="Al-Dilaimi A."/>
            <person name="Winkler A."/>
            <person name="Wibberg D."/>
            <person name="Schleenbecker U."/>
            <person name="Ruckert C."/>
            <person name="Wolfel R."/>
            <person name="Grass G."/>
        </authorList>
    </citation>
    <scope>NUCLEOTIDE SEQUENCE [LARGE SCALE GENOMIC DNA]</scope>
    <source>
        <strain evidence="1 2">7523-2</strain>
    </source>
</reference>
<dbReference type="InterPro" id="IPR015942">
    <property type="entry name" value="Asp/Glu/hydantoin_racemase"/>
</dbReference>
<dbReference type="AlphaFoldDB" id="A0A268S2B4"/>
<proteinExistence type="predicted"/>
<comment type="caution">
    <text evidence="1">The sequence shown here is derived from an EMBL/GenBank/DDBJ whole genome shotgun (WGS) entry which is preliminary data.</text>
</comment>
<evidence type="ECO:0000313" key="2">
    <source>
        <dbReference type="Proteomes" id="UP000216133"/>
    </source>
</evidence>
<accession>A0A268S2B4</accession>